<reference evidence="1 2" key="1">
    <citation type="submission" date="2017-09" db="EMBL/GenBank/DDBJ databases">
        <title>Sequencing the genomes of two abundant thermophiles in Great Basin hot springs: Thermocrinis jamiesonii and novel Chloroflexi Thermoflexus hugenholtzii.</title>
        <authorList>
            <person name="Hedlund B."/>
        </authorList>
    </citation>
    <scope>NUCLEOTIDE SEQUENCE [LARGE SCALE GENOMIC DNA]</scope>
    <source>
        <strain evidence="1 2">G233</strain>
    </source>
</reference>
<accession>A0A2A9HGD3</accession>
<comment type="caution">
    <text evidence="1">The sequence shown here is derived from an EMBL/GenBank/DDBJ whole genome shotgun (WGS) entry which is preliminary data.</text>
</comment>
<sequence length="53" mass="5215">MRRLGILASGGMLVWCALEIGLRAATGTLDGAGSALSAGAAASVSTLLLWRAG</sequence>
<keyword evidence="2" id="KW-1185">Reference proteome</keyword>
<evidence type="ECO:0000313" key="1">
    <source>
        <dbReference type="EMBL" id="PFG75087.1"/>
    </source>
</evidence>
<dbReference type="Proteomes" id="UP000223071">
    <property type="component" value="Unassembled WGS sequence"/>
</dbReference>
<dbReference type="AlphaFoldDB" id="A0A2A9HGD3"/>
<evidence type="ECO:0000313" key="2">
    <source>
        <dbReference type="Proteomes" id="UP000223071"/>
    </source>
</evidence>
<proteinExistence type="predicted"/>
<organism evidence="1 2">
    <name type="scientific">Tepidiforma thermophila (strain KCTC 52669 / CGMCC 1.13589 / G233)</name>
    <dbReference type="NCBI Taxonomy" id="2761530"/>
    <lineage>
        <taxon>Bacteria</taxon>
        <taxon>Bacillati</taxon>
        <taxon>Chloroflexota</taxon>
        <taxon>Tepidiformia</taxon>
        <taxon>Tepidiformales</taxon>
        <taxon>Tepidiformaceae</taxon>
        <taxon>Tepidiforma</taxon>
    </lineage>
</organism>
<name>A0A2A9HGD3_TEPT2</name>
<protein>
    <submittedName>
        <fullName evidence="1">Uncharacterized protein</fullName>
    </submittedName>
</protein>
<gene>
    <name evidence="1" type="ORF">A9A59_2352</name>
</gene>
<dbReference type="EMBL" id="PDJQ01000001">
    <property type="protein sequence ID" value="PFG75087.1"/>
    <property type="molecule type" value="Genomic_DNA"/>
</dbReference>